<evidence type="ECO:0000256" key="4">
    <source>
        <dbReference type="SAM" id="MobiDB-lite"/>
    </source>
</evidence>
<dbReference type="EMBL" id="JAVUPU010000006">
    <property type="protein sequence ID" value="MDT9599787.1"/>
    <property type="molecule type" value="Genomic_DNA"/>
</dbReference>
<comment type="caution">
    <text evidence="6">The sequence shown here is derived from an EMBL/GenBank/DDBJ whole genome shotgun (WGS) entry which is preliminary data.</text>
</comment>
<dbReference type="InterPro" id="IPR028081">
    <property type="entry name" value="Leu-bd"/>
</dbReference>
<feature type="region of interest" description="Disordered" evidence="4">
    <location>
        <begin position="35"/>
        <end position="63"/>
    </location>
</feature>
<reference evidence="6 7" key="1">
    <citation type="submission" date="2023-05" db="EMBL/GenBank/DDBJ databases">
        <authorList>
            <person name="Guo Y."/>
        </authorList>
    </citation>
    <scope>NUCLEOTIDE SEQUENCE [LARGE SCALE GENOMIC DNA]</scope>
    <source>
        <strain evidence="6 7">GR2756</strain>
    </source>
</reference>
<dbReference type="CDD" id="cd06339">
    <property type="entry name" value="PBP1_YraM_LppC_lipoprotein-like"/>
    <property type="match status" value="1"/>
</dbReference>
<evidence type="ECO:0000256" key="2">
    <source>
        <dbReference type="ARBA" id="ARBA00022729"/>
    </source>
</evidence>
<gene>
    <name evidence="6" type="ORF">RQX22_12570</name>
</gene>
<protein>
    <submittedName>
        <fullName evidence="6">Penicillin-binding protein activator</fullName>
    </submittedName>
</protein>
<dbReference type="Gene3D" id="3.40.50.2300">
    <property type="match status" value="2"/>
</dbReference>
<dbReference type="PANTHER" id="PTHR30483:SF6">
    <property type="entry name" value="PERIPLASMIC BINDING PROTEIN OF ABC TRANSPORTER FOR NATURAL AMINO ACIDS"/>
    <property type="match status" value="1"/>
</dbReference>
<dbReference type="InterPro" id="IPR028082">
    <property type="entry name" value="Peripla_BP_I"/>
</dbReference>
<proteinExistence type="inferred from homology"/>
<keyword evidence="7" id="KW-1185">Reference proteome</keyword>
<accession>A0ABU3Q8Z7</accession>
<dbReference type="Pfam" id="PF13458">
    <property type="entry name" value="Peripla_BP_6"/>
    <property type="match status" value="1"/>
</dbReference>
<dbReference type="Proteomes" id="UP001259572">
    <property type="component" value="Unassembled WGS sequence"/>
</dbReference>
<dbReference type="SUPFAM" id="SSF53822">
    <property type="entry name" value="Periplasmic binding protein-like I"/>
    <property type="match status" value="1"/>
</dbReference>
<sequence>MAEQPYSPQARRAFPARIAMALLALFVAGCQIVPSSRVPDRPPPQRPQPTPEEPDVSPLPRDETRNRVAVLVPMTGPNAGVGMSIANAANLALLDTGGEKIRITVYDTARSGGAVAAANEALAQGNRLFLGPLLSEDVQAIAPIARRARVPLISFSNDASIAGNGVYMMGFTPDQSVARVVSFARSKGVQRFAALVPDGVYGRRASQAMIEAVEDAGGRLIGMQRFDRSPNSLRTAITRLKAQGGYDAVLIADGGRIAVSAAPLLRAGPSSSARILGTELWSTETDLGRTAGLRGSWYASVPDTMFNQLRTRYRARYGANPYRLASLGYDAVLLAVRVGRDWPVGRNFPERALRDDAGFTGVDGAFRFRSDGVAERSLAVHEVTPGGTTILSPAPRSFTD</sequence>
<keyword evidence="3" id="KW-0813">Transport</keyword>
<keyword evidence="2" id="KW-0732">Signal</keyword>
<dbReference type="RefSeq" id="WP_315726888.1">
    <property type="nucleotide sequence ID" value="NZ_JAVUPU010000006.1"/>
</dbReference>
<dbReference type="PANTHER" id="PTHR30483">
    <property type="entry name" value="LEUCINE-SPECIFIC-BINDING PROTEIN"/>
    <property type="match status" value="1"/>
</dbReference>
<feature type="compositionally biased region" description="Pro residues" evidence="4">
    <location>
        <begin position="41"/>
        <end position="51"/>
    </location>
</feature>
<feature type="domain" description="Leucine-binding protein" evidence="5">
    <location>
        <begin position="67"/>
        <end position="387"/>
    </location>
</feature>
<organism evidence="6 7">
    <name type="scientific">Sphingosinicella rhizophila</name>
    <dbReference type="NCBI Taxonomy" id="3050082"/>
    <lineage>
        <taxon>Bacteria</taxon>
        <taxon>Pseudomonadati</taxon>
        <taxon>Pseudomonadota</taxon>
        <taxon>Alphaproteobacteria</taxon>
        <taxon>Sphingomonadales</taxon>
        <taxon>Sphingosinicellaceae</taxon>
        <taxon>Sphingosinicella</taxon>
    </lineage>
</organism>
<evidence type="ECO:0000313" key="6">
    <source>
        <dbReference type="EMBL" id="MDT9599787.1"/>
    </source>
</evidence>
<dbReference type="InterPro" id="IPR051010">
    <property type="entry name" value="BCAA_transport"/>
</dbReference>
<keyword evidence="3" id="KW-0029">Amino-acid transport</keyword>
<evidence type="ECO:0000313" key="7">
    <source>
        <dbReference type="Proteomes" id="UP001259572"/>
    </source>
</evidence>
<evidence type="ECO:0000256" key="3">
    <source>
        <dbReference type="ARBA" id="ARBA00022970"/>
    </source>
</evidence>
<comment type="similarity">
    <text evidence="1">Belongs to the leucine-binding protein family.</text>
</comment>
<name>A0ABU3Q8Z7_9SPHN</name>
<evidence type="ECO:0000256" key="1">
    <source>
        <dbReference type="ARBA" id="ARBA00010062"/>
    </source>
</evidence>
<evidence type="ECO:0000259" key="5">
    <source>
        <dbReference type="Pfam" id="PF13458"/>
    </source>
</evidence>